<name>A0AAP2D812_9BACT</name>
<organism evidence="3 4">
    <name type="scientific">Dawidia soli</name>
    <dbReference type="NCBI Taxonomy" id="2782352"/>
    <lineage>
        <taxon>Bacteria</taxon>
        <taxon>Pseudomonadati</taxon>
        <taxon>Bacteroidota</taxon>
        <taxon>Cytophagia</taxon>
        <taxon>Cytophagales</taxon>
        <taxon>Chryseotaleaceae</taxon>
        <taxon>Dawidia</taxon>
    </lineage>
</organism>
<proteinExistence type="predicted"/>
<evidence type="ECO:0000259" key="2">
    <source>
        <dbReference type="Pfam" id="PF06713"/>
    </source>
</evidence>
<evidence type="ECO:0000313" key="3">
    <source>
        <dbReference type="EMBL" id="MBT1687148.1"/>
    </source>
</evidence>
<dbReference type="EMBL" id="JAHESC010000014">
    <property type="protein sequence ID" value="MBT1687148.1"/>
    <property type="molecule type" value="Genomic_DNA"/>
</dbReference>
<keyword evidence="1" id="KW-1133">Transmembrane helix</keyword>
<comment type="caution">
    <text evidence="3">The sequence shown here is derived from an EMBL/GenBank/DDBJ whole genome shotgun (WGS) entry which is preliminary data.</text>
</comment>
<accession>A0AAP2D812</accession>
<dbReference type="Pfam" id="PF06713">
    <property type="entry name" value="bPH_4"/>
    <property type="match status" value="1"/>
</dbReference>
<protein>
    <submittedName>
        <fullName evidence="3">PH domain-containing protein</fullName>
    </submittedName>
</protein>
<keyword evidence="1" id="KW-0812">Transmembrane</keyword>
<dbReference type="GO" id="GO:0030153">
    <property type="term" value="P:bacteriocin immunity"/>
    <property type="evidence" value="ECO:0007669"/>
    <property type="project" value="InterPro"/>
</dbReference>
<sequence>MNALQYPSKKGVLTGSIMAGVVLFLIGGMVLLPFHDKPIAYVLMALPIGLIAWTWFGTSYTLDATHLYFTSGPFRGKIALTDITQLTCGETMWAGYRPALARKGIVVRYGRWNEIYISPRDQEAFVAELAERNPKIAIVVKK</sequence>
<feature type="transmembrane region" description="Helical" evidence="1">
    <location>
        <begin position="38"/>
        <end position="56"/>
    </location>
</feature>
<evidence type="ECO:0000313" key="4">
    <source>
        <dbReference type="Proteomes" id="UP001319180"/>
    </source>
</evidence>
<reference evidence="3 4" key="1">
    <citation type="submission" date="2021-05" db="EMBL/GenBank/DDBJ databases">
        <title>A Polyphasic approach of four new species of the genus Ohtaekwangia: Ohtaekwangia histidinii sp. nov., Ohtaekwangia cretensis sp. nov., Ohtaekwangia indiensis sp. nov., Ohtaekwangia reichenbachii sp. nov. from diverse environment.</title>
        <authorList>
            <person name="Octaviana S."/>
        </authorList>
    </citation>
    <scope>NUCLEOTIDE SEQUENCE [LARGE SCALE GENOMIC DNA]</scope>
    <source>
        <strain evidence="3 4">PWU37</strain>
    </source>
</reference>
<feature type="domain" description="Uncharacterized protein YyaB-like PH" evidence="2">
    <location>
        <begin position="58"/>
        <end position="133"/>
    </location>
</feature>
<evidence type="ECO:0000256" key="1">
    <source>
        <dbReference type="SAM" id="Phobius"/>
    </source>
</evidence>
<keyword evidence="1" id="KW-0472">Membrane</keyword>
<feature type="transmembrane region" description="Helical" evidence="1">
    <location>
        <begin position="12"/>
        <end position="32"/>
    </location>
</feature>
<gene>
    <name evidence="3" type="ORF">KK078_11290</name>
</gene>
<dbReference type="AlphaFoldDB" id="A0AAP2D812"/>
<dbReference type="RefSeq" id="WP_254090382.1">
    <property type="nucleotide sequence ID" value="NZ_JAHESC010000014.1"/>
</dbReference>
<dbReference type="Proteomes" id="UP001319180">
    <property type="component" value="Unassembled WGS sequence"/>
</dbReference>
<dbReference type="InterPro" id="IPR009589">
    <property type="entry name" value="PH_YyaB-like"/>
</dbReference>
<keyword evidence="4" id="KW-1185">Reference proteome</keyword>